<protein>
    <recommendedName>
        <fullName evidence="1">F-box domain-containing protein</fullName>
    </recommendedName>
</protein>
<sequence length="102" mass="11526">MESAPPDKVQSGTISYSTPTLEDVLIPSLWQQLPLELLQRVLTKLPLSSLRKFSRVSKQWKSLFRSEEFARACDSEEPTVYYLDGQKPESSHKEVQAVGSSI</sequence>
<dbReference type="SMART" id="SM00256">
    <property type="entry name" value="FBOX"/>
    <property type="match status" value="1"/>
</dbReference>
<dbReference type="InterPro" id="IPR036047">
    <property type="entry name" value="F-box-like_dom_sf"/>
</dbReference>
<dbReference type="EMBL" id="JBJQOH010000003">
    <property type="protein sequence ID" value="KAL3691105.1"/>
    <property type="molecule type" value="Genomic_DNA"/>
</dbReference>
<gene>
    <name evidence="2" type="ORF">R1sor_004756</name>
</gene>
<evidence type="ECO:0000259" key="1">
    <source>
        <dbReference type="PROSITE" id="PS50181"/>
    </source>
</evidence>
<dbReference type="Gene3D" id="1.20.1280.50">
    <property type="match status" value="1"/>
</dbReference>
<evidence type="ECO:0000313" key="3">
    <source>
        <dbReference type="Proteomes" id="UP001633002"/>
    </source>
</evidence>
<comment type="caution">
    <text evidence="2">The sequence shown here is derived from an EMBL/GenBank/DDBJ whole genome shotgun (WGS) entry which is preliminary data.</text>
</comment>
<dbReference type="Pfam" id="PF00646">
    <property type="entry name" value="F-box"/>
    <property type="match status" value="1"/>
</dbReference>
<reference evidence="2 3" key="1">
    <citation type="submission" date="2024-09" db="EMBL/GenBank/DDBJ databases">
        <title>Chromosome-scale assembly of Riccia sorocarpa.</title>
        <authorList>
            <person name="Paukszto L."/>
        </authorList>
    </citation>
    <scope>NUCLEOTIDE SEQUENCE [LARGE SCALE GENOMIC DNA]</scope>
    <source>
        <strain evidence="2">LP-2024</strain>
        <tissue evidence="2">Aerial parts of the thallus</tissue>
    </source>
</reference>
<dbReference type="AlphaFoldDB" id="A0ABD3HLD2"/>
<organism evidence="2 3">
    <name type="scientific">Riccia sorocarpa</name>
    <dbReference type="NCBI Taxonomy" id="122646"/>
    <lineage>
        <taxon>Eukaryota</taxon>
        <taxon>Viridiplantae</taxon>
        <taxon>Streptophyta</taxon>
        <taxon>Embryophyta</taxon>
        <taxon>Marchantiophyta</taxon>
        <taxon>Marchantiopsida</taxon>
        <taxon>Marchantiidae</taxon>
        <taxon>Marchantiales</taxon>
        <taxon>Ricciaceae</taxon>
        <taxon>Riccia</taxon>
    </lineage>
</organism>
<keyword evidence="3" id="KW-1185">Reference proteome</keyword>
<accession>A0ABD3HLD2</accession>
<dbReference type="InterPro" id="IPR001810">
    <property type="entry name" value="F-box_dom"/>
</dbReference>
<evidence type="ECO:0000313" key="2">
    <source>
        <dbReference type="EMBL" id="KAL3691105.1"/>
    </source>
</evidence>
<proteinExistence type="predicted"/>
<dbReference type="SUPFAM" id="SSF81383">
    <property type="entry name" value="F-box domain"/>
    <property type="match status" value="1"/>
</dbReference>
<dbReference type="Proteomes" id="UP001633002">
    <property type="component" value="Unassembled WGS sequence"/>
</dbReference>
<feature type="domain" description="F-box" evidence="1">
    <location>
        <begin position="27"/>
        <end position="72"/>
    </location>
</feature>
<dbReference type="PROSITE" id="PS50181">
    <property type="entry name" value="FBOX"/>
    <property type="match status" value="1"/>
</dbReference>
<name>A0ABD3HLD2_9MARC</name>